<dbReference type="SUPFAM" id="SSF55144">
    <property type="entry name" value="LigT-like"/>
    <property type="match status" value="1"/>
</dbReference>
<gene>
    <name evidence="1" type="ORF">E0485_04130</name>
</gene>
<reference evidence="1 2" key="1">
    <citation type="submission" date="2019-03" db="EMBL/GenBank/DDBJ databases">
        <authorList>
            <person name="Kim M.K.M."/>
        </authorList>
    </citation>
    <scope>NUCLEOTIDE SEQUENCE [LARGE SCALE GENOMIC DNA]</scope>
    <source>
        <strain evidence="1 2">18JY21-1</strain>
    </source>
</reference>
<evidence type="ECO:0000313" key="1">
    <source>
        <dbReference type="EMBL" id="TCZ80052.1"/>
    </source>
</evidence>
<proteinExistence type="predicted"/>
<sequence>MQYFIGIVPPDEYKEQIASFRNRWDSNRLRDVVEPHITVKAQGGLTKDMRWLKKVREVCSSVQGFQLTLTEPATFGTTVIFLGVQSKGIYDLHKRLVDAVSPSPEVIKHYFELDNFHPHLTLGQTHWGMKESEIEEMSFTSRNALAPFPTFHVTYVRVYKEIEQNKYVPFEDIQLTM</sequence>
<dbReference type="EMBL" id="SKFG01000002">
    <property type="protein sequence ID" value="TCZ80052.1"/>
    <property type="molecule type" value="Genomic_DNA"/>
</dbReference>
<dbReference type="Proteomes" id="UP000295418">
    <property type="component" value="Unassembled WGS sequence"/>
</dbReference>
<organism evidence="1 2">
    <name type="scientific">Paenibacillus albiflavus</name>
    <dbReference type="NCBI Taxonomy" id="2545760"/>
    <lineage>
        <taxon>Bacteria</taxon>
        <taxon>Bacillati</taxon>
        <taxon>Bacillota</taxon>
        <taxon>Bacilli</taxon>
        <taxon>Bacillales</taxon>
        <taxon>Paenibacillaceae</taxon>
        <taxon>Paenibacillus</taxon>
    </lineage>
</organism>
<evidence type="ECO:0000313" key="2">
    <source>
        <dbReference type="Proteomes" id="UP000295418"/>
    </source>
</evidence>
<name>A0A4V2WPN0_9BACL</name>
<dbReference type="OrthoDB" id="70764at2"/>
<dbReference type="GO" id="GO:0016874">
    <property type="term" value="F:ligase activity"/>
    <property type="evidence" value="ECO:0007669"/>
    <property type="project" value="UniProtKB-KW"/>
</dbReference>
<protein>
    <submittedName>
        <fullName evidence="1">2'-5' RNA ligase family protein</fullName>
    </submittedName>
</protein>
<dbReference type="Pfam" id="PF13563">
    <property type="entry name" value="2_5_RNA_ligase2"/>
    <property type="match status" value="1"/>
</dbReference>
<dbReference type="RefSeq" id="WP_132416699.1">
    <property type="nucleotide sequence ID" value="NZ_SKFG01000002.1"/>
</dbReference>
<dbReference type="Gene3D" id="3.90.1140.10">
    <property type="entry name" value="Cyclic phosphodiesterase"/>
    <property type="match status" value="1"/>
</dbReference>
<accession>A0A4V2WPN0</accession>
<keyword evidence="1" id="KW-0436">Ligase</keyword>
<dbReference type="InterPro" id="IPR009097">
    <property type="entry name" value="Cyclic_Pdiesterase"/>
</dbReference>
<keyword evidence="2" id="KW-1185">Reference proteome</keyword>
<dbReference type="InterPro" id="IPR050580">
    <property type="entry name" value="2H_phosphoesterase_YjcG-like"/>
</dbReference>
<comment type="caution">
    <text evidence="1">The sequence shown here is derived from an EMBL/GenBank/DDBJ whole genome shotgun (WGS) entry which is preliminary data.</text>
</comment>
<dbReference type="PANTHER" id="PTHR40037">
    <property type="entry name" value="PHOSPHOESTERASE YJCG-RELATED"/>
    <property type="match status" value="1"/>
</dbReference>
<dbReference type="PANTHER" id="PTHR40037:SF1">
    <property type="entry name" value="PHOSPHOESTERASE SAOUHSC_00951-RELATED"/>
    <property type="match status" value="1"/>
</dbReference>
<dbReference type="AlphaFoldDB" id="A0A4V2WPN0"/>